<proteinExistence type="predicted"/>
<feature type="transmembrane region" description="Helical" evidence="2">
    <location>
        <begin position="371"/>
        <end position="393"/>
    </location>
</feature>
<feature type="transmembrane region" description="Helical" evidence="2">
    <location>
        <begin position="399"/>
        <end position="417"/>
    </location>
</feature>
<dbReference type="PANTHER" id="PTHR31970">
    <property type="match status" value="1"/>
</dbReference>
<dbReference type="GO" id="GO:0015098">
    <property type="term" value="F:molybdate ion transmembrane transporter activity"/>
    <property type="evidence" value="ECO:0007669"/>
    <property type="project" value="InterPro"/>
</dbReference>
<feature type="transmembrane region" description="Helical" evidence="2">
    <location>
        <begin position="429"/>
        <end position="450"/>
    </location>
</feature>
<dbReference type="PANTHER" id="PTHR31970:SF9">
    <property type="entry name" value="MOLYBDATE TRANSPORTER 2"/>
    <property type="match status" value="1"/>
</dbReference>
<reference evidence="4" key="3">
    <citation type="submission" date="2017-04" db="EMBL/GenBank/DDBJ databases">
        <title>Population genomics of picophytoplankton unveils novel chromosome hypervariability.</title>
        <authorList>
            <consortium name="DOE Joint Genome Institute"/>
            <person name="Blanc-Mathieu R."/>
            <person name="Krasovec M."/>
            <person name="Hebrard M."/>
            <person name="Yau S."/>
            <person name="Desgranges E."/>
            <person name="Martin J."/>
            <person name="Schackwitz W."/>
            <person name="Kuo A."/>
            <person name="Salin G."/>
            <person name="Donnadieu C."/>
            <person name="Desdevises Y."/>
            <person name="Sanchez-Ferandin S."/>
            <person name="Moreau H."/>
            <person name="Rivals E."/>
            <person name="Grigoriev I.V."/>
            <person name="Grimsley N."/>
            <person name="Eyre-Walker A."/>
            <person name="Piganeau G."/>
        </authorList>
    </citation>
    <scope>NUCLEOTIDE SEQUENCE [LARGE SCALE GENOMIC DNA]</scope>
    <source>
        <strain evidence="4">RCC 1115</strain>
    </source>
</reference>
<evidence type="ECO:0000313" key="4">
    <source>
        <dbReference type="EMBL" id="OUS43409.1"/>
    </source>
</evidence>
<name>Q010H7_OSTTA</name>
<sequence>MTSAGAYEIREDEEGRVDASSAKCAGSSREETWVSGATGTAAATAARGASTLRARGRKFWDEFTWREASGSLGDLGTFLPLLIGMSIECGVDAGTTMLFTGAYNVLTAFLYEIPMPVQPMKTIAAVALGDDALNVNEIMTAGIFVSAIVLALGSTRMMDVFNRLTPLAVVQGMQVGLGLLLARKGFLLAVYKSGDAIEVREMLGTDGLIVTIVAMCAVMYVCSPEYPAACSQGELDTGEERRKPRRHYIPVALILVIIGIIMAMTKDRALDGLTMGPARPKILSASWSEAKRGVVHAGVPQLPLTTLNSVISVCALSKELFPNFPASPSSVATSVGVMNLVGCWVGAMPSCHGAGGLAAQYAFGARGGGSIVFLGVCKMFLGLVFGSSLVKLLGHFPKTILGVMLFSSSLELIGMGLKTKPGWQQHQKYLVMVTAAVTISTKSTAIGFAAGMSTHLLMEVQRRIEVPVG</sequence>
<reference evidence="3 5" key="1">
    <citation type="journal article" date="2006" name="Proc. Natl. Acad. Sci. U.S.A.">
        <title>Genome analysis of the smallest free-living eukaryote Ostreococcus tauri unveils many unique features.</title>
        <authorList>
            <person name="Derelle E."/>
            <person name="Ferraz C."/>
            <person name="Rombauts S."/>
            <person name="Rouze P."/>
            <person name="Worden A.Z."/>
            <person name="Robbens S."/>
            <person name="Partensky F."/>
            <person name="Degroeve S."/>
            <person name="Echeynie S."/>
            <person name="Cooke R."/>
            <person name="Saeys Y."/>
            <person name="Wuyts J."/>
            <person name="Jabbari K."/>
            <person name="Bowler C."/>
            <person name="Panaud O."/>
            <person name="Piegu B."/>
            <person name="Ball S.G."/>
            <person name="Ral J.-P."/>
            <person name="Bouget F.-Y."/>
            <person name="Piganeau G."/>
            <person name="De Baets B."/>
            <person name="Picard A."/>
            <person name="Delseny M."/>
            <person name="Demaille J."/>
            <person name="Van de Peer Y."/>
            <person name="Moreau H."/>
        </authorList>
    </citation>
    <scope>NUCLEOTIDE SEQUENCE [LARGE SCALE GENOMIC DNA]</scope>
    <source>
        <strain evidence="3 5">OTTH0595</strain>
    </source>
</reference>
<dbReference type="AlphaFoldDB" id="Q010H7"/>
<evidence type="ECO:0000256" key="2">
    <source>
        <dbReference type="SAM" id="Phobius"/>
    </source>
</evidence>
<accession>A0A1Y5I1N1</accession>
<accession>A0A454XNE9</accession>
<evidence type="ECO:0000313" key="5">
    <source>
        <dbReference type="Proteomes" id="UP000009170"/>
    </source>
</evidence>
<dbReference type="Pfam" id="PF16983">
    <property type="entry name" value="MFS_MOT1"/>
    <property type="match status" value="2"/>
</dbReference>
<keyword evidence="5" id="KW-1185">Reference proteome</keyword>
<evidence type="ECO:0000256" key="1">
    <source>
        <dbReference type="SAM" id="MobiDB-lite"/>
    </source>
</evidence>
<dbReference type="KEGG" id="ota:OT_ostta10g00960"/>
<keyword evidence="2" id="KW-0472">Membrane</keyword>
<feature type="transmembrane region" description="Helical" evidence="2">
    <location>
        <begin position="203"/>
        <end position="221"/>
    </location>
</feature>
<dbReference type="Proteomes" id="UP000195557">
    <property type="component" value="Unassembled WGS sequence"/>
</dbReference>
<dbReference type="GeneID" id="9832263"/>
<dbReference type="OMA" id="FRSVWGE"/>
<feature type="transmembrane region" description="Helical" evidence="2">
    <location>
        <begin position="164"/>
        <end position="182"/>
    </location>
</feature>
<dbReference type="InterPro" id="IPR031563">
    <property type="entry name" value="MOT1/MOT2"/>
</dbReference>
<evidence type="ECO:0000313" key="3">
    <source>
        <dbReference type="EMBL" id="CAL56055.1"/>
    </source>
</evidence>
<dbReference type="RefSeq" id="XP_003081530.1">
    <property type="nucleotide sequence ID" value="XM_003081482.1"/>
</dbReference>
<dbReference type="EMBL" id="KZ155832">
    <property type="protein sequence ID" value="OUS43409.1"/>
    <property type="molecule type" value="Genomic_DNA"/>
</dbReference>
<keyword evidence="2" id="KW-0812">Transmembrane</keyword>
<reference evidence="3" key="2">
    <citation type="journal article" date="2014" name="BMC Genomics">
        <title>An improved genome of the model marine alga Ostreococcus tauri unfolds by assessing Illumina de novo assemblies.</title>
        <authorList>
            <person name="Blanc-Mathieu R."/>
            <person name="Verhelst B."/>
            <person name="Derelle E."/>
            <person name="Rombauts S."/>
            <person name="Bouget F.Y."/>
            <person name="Carre I."/>
            <person name="Chateau A."/>
            <person name="Eyre-Walker A."/>
            <person name="Grimsley N."/>
            <person name="Moreau H."/>
            <person name="Piegu B."/>
            <person name="Rivals E."/>
            <person name="Schackwitz W."/>
            <person name="Van de Peer Y."/>
            <person name="Piganeau G."/>
        </authorList>
    </citation>
    <scope>NUCLEOTIDE SEQUENCE</scope>
    <source>
        <strain evidence="3">RCC4221</strain>
    </source>
</reference>
<organism evidence="3 5">
    <name type="scientific">Ostreococcus tauri</name>
    <name type="common">Marine green alga</name>
    <dbReference type="NCBI Taxonomy" id="70448"/>
    <lineage>
        <taxon>Eukaryota</taxon>
        <taxon>Viridiplantae</taxon>
        <taxon>Chlorophyta</taxon>
        <taxon>Mamiellophyceae</taxon>
        <taxon>Mamiellales</taxon>
        <taxon>Bathycoccaceae</taxon>
        <taxon>Ostreococcus</taxon>
    </lineage>
</organism>
<dbReference type="Proteomes" id="UP000009170">
    <property type="component" value="Unassembled WGS sequence"/>
</dbReference>
<keyword evidence="2" id="KW-1133">Transmembrane helix</keyword>
<feature type="transmembrane region" description="Helical" evidence="2">
    <location>
        <begin position="247"/>
        <end position="265"/>
    </location>
</feature>
<feature type="transmembrane region" description="Helical" evidence="2">
    <location>
        <begin position="138"/>
        <end position="158"/>
    </location>
</feature>
<protein>
    <submittedName>
        <fullName evidence="4">Snt, putative molybdate transporter</fullName>
    </submittedName>
    <submittedName>
        <fullName evidence="3">Sulphate transporter</fullName>
    </submittedName>
</protein>
<dbReference type="EMBL" id="CAID01000010">
    <property type="protein sequence ID" value="CAL56055.1"/>
    <property type="molecule type" value="Genomic_DNA"/>
</dbReference>
<dbReference type="STRING" id="70448.Q010H7"/>
<accession>Q010H7</accession>
<dbReference type="InParanoid" id="Q010H7"/>
<feature type="region of interest" description="Disordered" evidence="1">
    <location>
        <begin position="1"/>
        <end position="22"/>
    </location>
</feature>
<gene>
    <name evidence="4" type="ORF">BE221DRAFT_119770</name>
    <name evidence="3" type="ORF">OT_ostta10g00960</name>
</gene>
<dbReference type="OrthoDB" id="5402974at2759"/>